<organism evidence="1 2">
    <name type="scientific">Methanosarcina thermophila</name>
    <dbReference type="NCBI Taxonomy" id="2210"/>
    <lineage>
        <taxon>Archaea</taxon>
        <taxon>Methanobacteriati</taxon>
        <taxon>Methanobacteriota</taxon>
        <taxon>Stenosarchaea group</taxon>
        <taxon>Methanomicrobia</taxon>
        <taxon>Methanosarcinales</taxon>
        <taxon>Methanosarcinaceae</taxon>
        <taxon>Methanosarcina</taxon>
    </lineage>
</organism>
<sequence length="72" mass="8508">MLEKIVCNRIEGSKLDRIEGPKLALIIKILLMGFLYLHKKCYYIIEFSYQFTKKIPKNGFGRIQLISTDFYC</sequence>
<name>A0A3G9CVG7_METTE</name>
<evidence type="ECO:0000313" key="2">
    <source>
        <dbReference type="Proteomes" id="UP000265557"/>
    </source>
</evidence>
<accession>A0A3G9CVG7</accession>
<proteinExistence type="predicted"/>
<dbReference type="AlphaFoldDB" id="A0A3G9CVG7"/>
<evidence type="ECO:0000313" key="1">
    <source>
        <dbReference type="EMBL" id="BAW30288.1"/>
    </source>
</evidence>
<reference evidence="1 2" key="1">
    <citation type="submission" date="2016-09" db="EMBL/GenBank/DDBJ databases">
        <title>Complete Genome Sequence of Methanosarcina thermophila MT-1.</title>
        <authorList>
            <person name="Kouzuma A."/>
        </authorList>
    </citation>
    <scope>NUCLEOTIDE SEQUENCE [LARGE SCALE GENOMIC DNA]</scope>
    <source>
        <strain evidence="1 2">MT-1</strain>
    </source>
</reference>
<protein>
    <submittedName>
        <fullName evidence="1">Uncharacterized protein</fullName>
    </submittedName>
</protein>
<dbReference type="Proteomes" id="UP000265557">
    <property type="component" value="Chromosome"/>
</dbReference>
<gene>
    <name evidence="1" type="ORF">MESMT1_2358</name>
</gene>
<dbReference type="EMBL" id="AP017646">
    <property type="protein sequence ID" value="BAW30288.1"/>
    <property type="molecule type" value="Genomic_DNA"/>
</dbReference>